<comment type="caution">
    <text evidence="1">The sequence shown here is derived from an EMBL/GenBank/DDBJ whole genome shotgun (WGS) entry which is preliminary data.</text>
</comment>
<evidence type="ECO:0000313" key="2">
    <source>
        <dbReference type="Proteomes" id="UP001060170"/>
    </source>
</evidence>
<gene>
    <name evidence="1" type="ORF">MJO28_015709</name>
</gene>
<protein>
    <submittedName>
        <fullName evidence="1">Uncharacterized protein</fullName>
    </submittedName>
</protein>
<name>A0ACC0DRF4_9BASI</name>
<reference evidence="1 2" key="3">
    <citation type="journal article" date="2022" name="Microbiol. Spectr.">
        <title>Folding features and dynamics of 3D genome architecture in plant fungal pathogens.</title>
        <authorList>
            <person name="Xia C."/>
        </authorList>
    </citation>
    <scope>NUCLEOTIDE SEQUENCE [LARGE SCALE GENOMIC DNA]</scope>
    <source>
        <strain evidence="1 2">93-210</strain>
    </source>
</reference>
<keyword evidence="2" id="KW-1185">Reference proteome</keyword>
<evidence type="ECO:0000313" key="1">
    <source>
        <dbReference type="EMBL" id="KAI7936810.1"/>
    </source>
</evidence>
<accession>A0ACC0DRF4</accession>
<dbReference type="Proteomes" id="UP001060170">
    <property type="component" value="Chromosome 17"/>
</dbReference>
<reference evidence="2" key="2">
    <citation type="journal article" date="2018" name="Mol. Plant Microbe Interact.">
        <title>Genome sequence resources for the wheat stripe rust pathogen (Puccinia striiformis f. sp. tritici) and the barley stripe rust pathogen (Puccinia striiformis f. sp. hordei).</title>
        <authorList>
            <person name="Xia C."/>
            <person name="Wang M."/>
            <person name="Yin C."/>
            <person name="Cornejo O.E."/>
            <person name="Hulbert S.H."/>
            <person name="Chen X."/>
        </authorList>
    </citation>
    <scope>NUCLEOTIDE SEQUENCE [LARGE SCALE GENOMIC DNA]</scope>
    <source>
        <strain evidence="2">93-210</strain>
    </source>
</reference>
<proteinExistence type="predicted"/>
<reference evidence="2" key="1">
    <citation type="journal article" date="2018" name="BMC Genomics">
        <title>Genomic insights into host adaptation between the wheat stripe rust pathogen (Puccinia striiformis f. sp. tritici) and the barley stripe rust pathogen (Puccinia striiformis f. sp. hordei).</title>
        <authorList>
            <person name="Xia C."/>
            <person name="Wang M."/>
            <person name="Yin C."/>
            <person name="Cornejo O.E."/>
            <person name="Hulbert S.H."/>
            <person name="Chen X."/>
        </authorList>
    </citation>
    <scope>NUCLEOTIDE SEQUENCE [LARGE SCALE GENOMIC DNA]</scope>
    <source>
        <strain evidence="2">93-210</strain>
    </source>
</reference>
<sequence>MMSTPDGTLPNHLMLGLLVIVITSLVVLSWSILQKY</sequence>
<dbReference type="EMBL" id="CM045881">
    <property type="protein sequence ID" value="KAI7936810.1"/>
    <property type="molecule type" value="Genomic_DNA"/>
</dbReference>
<organism evidence="1 2">
    <name type="scientific">Puccinia striiformis f. sp. tritici</name>
    <dbReference type="NCBI Taxonomy" id="168172"/>
    <lineage>
        <taxon>Eukaryota</taxon>
        <taxon>Fungi</taxon>
        <taxon>Dikarya</taxon>
        <taxon>Basidiomycota</taxon>
        <taxon>Pucciniomycotina</taxon>
        <taxon>Pucciniomycetes</taxon>
        <taxon>Pucciniales</taxon>
        <taxon>Pucciniaceae</taxon>
        <taxon>Puccinia</taxon>
    </lineage>
</organism>